<dbReference type="AlphaFoldDB" id="A0A6P4A350"/>
<sequence length="185" mass="20265">MGVEQGDVVMIKNVNLVKGSYIKMQPHTTDFVHLSDPKSVLESALIRGFTCSSAGDTIMIMHEEPEKVKPADKVIEKASMEVGKKEKQVVAADDEEPKFRPFIGVAKRLDGSPVLTSVSASEECKQTSVVGRKAGKVVFGFSNAVGKPSEESKKVDDKRIIMEKKKEEKVGFQAFTGKSYRLGTE</sequence>
<proteinExistence type="predicted"/>
<dbReference type="Proteomes" id="UP001652623">
    <property type="component" value="Chromosome 4"/>
</dbReference>
<accession>A0A6P4A350</accession>
<evidence type="ECO:0000313" key="3">
    <source>
        <dbReference type="RefSeq" id="XP_015880329.1"/>
    </source>
</evidence>
<name>A0A6P4A350_ZIZJJ</name>
<dbReference type="Pfam" id="PF24842">
    <property type="entry name" value="UFD1_N2"/>
    <property type="match status" value="1"/>
</dbReference>
<gene>
    <name evidence="3" type="primary">LOC107416357</name>
</gene>
<dbReference type="KEGG" id="zju:107416357"/>
<dbReference type="PANTHER" id="PTHR12555">
    <property type="entry name" value="UBIQUITIN FUSION DEGRADATON PROTEIN 1"/>
    <property type="match status" value="1"/>
</dbReference>
<dbReference type="GO" id="GO:0034098">
    <property type="term" value="C:VCP-NPL4-UFD1 AAA ATPase complex"/>
    <property type="evidence" value="ECO:0007669"/>
    <property type="project" value="TreeGrafter"/>
</dbReference>
<protein>
    <submittedName>
        <fullName evidence="3">Uncharacterized protein LOC107416357</fullName>
    </submittedName>
</protein>
<dbReference type="GO" id="GO:0036503">
    <property type="term" value="P:ERAD pathway"/>
    <property type="evidence" value="ECO:0007669"/>
    <property type="project" value="TreeGrafter"/>
</dbReference>
<dbReference type="PANTHER" id="PTHR12555:SF13">
    <property type="entry name" value="UBIQUITIN RECOGNITION FACTOR IN ER-ASSOCIATED DEGRADATION PROTEIN 1"/>
    <property type="match status" value="1"/>
</dbReference>
<evidence type="ECO:0000313" key="2">
    <source>
        <dbReference type="Proteomes" id="UP001652623"/>
    </source>
</evidence>
<dbReference type="RefSeq" id="XP_015880329.1">
    <property type="nucleotide sequence ID" value="XM_016024843.1"/>
</dbReference>
<keyword evidence="2" id="KW-1185">Reference proteome</keyword>
<dbReference type="GO" id="GO:0031593">
    <property type="term" value="F:polyubiquitin modification-dependent protein binding"/>
    <property type="evidence" value="ECO:0007669"/>
    <property type="project" value="TreeGrafter"/>
</dbReference>
<organism evidence="2 3">
    <name type="scientific">Ziziphus jujuba</name>
    <name type="common">Chinese jujube</name>
    <name type="synonym">Ziziphus sativa</name>
    <dbReference type="NCBI Taxonomy" id="326968"/>
    <lineage>
        <taxon>Eukaryota</taxon>
        <taxon>Viridiplantae</taxon>
        <taxon>Streptophyta</taxon>
        <taxon>Embryophyta</taxon>
        <taxon>Tracheophyta</taxon>
        <taxon>Spermatophyta</taxon>
        <taxon>Magnoliopsida</taxon>
        <taxon>eudicotyledons</taxon>
        <taxon>Gunneridae</taxon>
        <taxon>Pentapetalae</taxon>
        <taxon>rosids</taxon>
        <taxon>fabids</taxon>
        <taxon>Rosales</taxon>
        <taxon>Rhamnaceae</taxon>
        <taxon>Paliureae</taxon>
        <taxon>Ziziphus</taxon>
    </lineage>
</organism>
<dbReference type="GeneID" id="107416357"/>
<dbReference type="Gene3D" id="3.10.330.10">
    <property type="match status" value="1"/>
</dbReference>
<dbReference type="InterPro" id="IPR055418">
    <property type="entry name" value="UFD1_N2"/>
</dbReference>
<reference evidence="3" key="1">
    <citation type="submission" date="2025-08" db="UniProtKB">
        <authorList>
            <consortium name="RefSeq"/>
        </authorList>
    </citation>
    <scope>IDENTIFICATION</scope>
    <source>
        <tissue evidence="3">Seedling</tissue>
    </source>
</reference>
<dbReference type="InParanoid" id="A0A6P4A350"/>
<dbReference type="GO" id="GO:0006511">
    <property type="term" value="P:ubiquitin-dependent protein catabolic process"/>
    <property type="evidence" value="ECO:0007669"/>
    <property type="project" value="InterPro"/>
</dbReference>
<evidence type="ECO:0000259" key="1">
    <source>
        <dbReference type="Pfam" id="PF24842"/>
    </source>
</evidence>
<dbReference type="InterPro" id="IPR004854">
    <property type="entry name" value="Ufd1-like"/>
</dbReference>
<feature type="domain" description="Ubiquitin fusion degradation protein UFD1 N-terminal subdomain 2" evidence="1">
    <location>
        <begin position="18"/>
        <end position="64"/>
    </location>
</feature>